<reference evidence="2" key="2">
    <citation type="submission" date="2020-09" db="EMBL/GenBank/DDBJ databases">
        <authorList>
            <person name="Sun Q."/>
            <person name="Zhou Y."/>
        </authorList>
    </citation>
    <scope>NUCLEOTIDE SEQUENCE</scope>
    <source>
        <strain evidence="2">CGMCC 1.16548</strain>
    </source>
</reference>
<evidence type="ECO:0000256" key="1">
    <source>
        <dbReference type="SAM" id="Phobius"/>
    </source>
</evidence>
<comment type="caution">
    <text evidence="2">The sequence shown here is derived from an EMBL/GenBank/DDBJ whole genome shotgun (WGS) entry which is preliminary data.</text>
</comment>
<evidence type="ECO:0008006" key="4">
    <source>
        <dbReference type="Google" id="ProtNLM"/>
    </source>
</evidence>
<protein>
    <recommendedName>
        <fullName evidence="4">SAF domain-containing protein</fullName>
    </recommendedName>
</protein>
<proteinExistence type="predicted"/>
<keyword evidence="3" id="KW-1185">Reference proteome</keyword>
<sequence>MTDARPTPRRRFALDVRLLIGLALVAASVVAVTLLVGAADTRVAVYAAAESLAPGDRVDADDLVERSVALDGAEDLYLLVDAFPADGFVVAQPVAAGQLVPLSAAGSLDGERATSLVLQLSGPVSTVVETGSLVDVWGTASLDQGEFGTPVVLASQATVVRVLEDETLIAGSSGAASTVEVLVPRTRVARLLQAIANGDALAVVPSGIPLGSL</sequence>
<dbReference type="RefSeq" id="WP_191282932.1">
    <property type="nucleotide sequence ID" value="NZ_BNAI01000002.1"/>
</dbReference>
<evidence type="ECO:0000313" key="2">
    <source>
        <dbReference type="EMBL" id="GHF15794.1"/>
    </source>
</evidence>
<dbReference type="AlphaFoldDB" id="A0A8J3M1Y4"/>
<dbReference type="EMBL" id="BNAI01000002">
    <property type="protein sequence ID" value="GHF15794.1"/>
    <property type="molecule type" value="Genomic_DNA"/>
</dbReference>
<dbReference type="Proteomes" id="UP000617531">
    <property type="component" value="Unassembled WGS sequence"/>
</dbReference>
<keyword evidence="1" id="KW-0812">Transmembrane</keyword>
<organism evidence="2 3">
    <name type="scientific">Pseudolysinimonas yzui</name>
    <dbReference type="NCBI Taxonomy" id="2708254"/>
    <lineage>
        <taxon>Bacteria</taxon>
        <taxon>Bacillati</taxon>
        <taxon>Actinomycetota</taxon>
        <taxon>Actinomycetes</taxon>
        <taxon>Micrococcales</taxon>
        <taxon>Microbacteriaceae</taxon>
        <taxon>Pseudolysinimonas</taxon>
    </lineage>
</organism>
<reference evidence="2" key="1">
    <citation type="journal article" date="2014" name="Int. J. Syst. Evol. Microbiol.">
        <title>Complete genome sequence of Corynebacterium casei LMG S-19264T (=DSM 44701T), isolated from a smear-ripened cheese.</title>
        <authorList>
            <consortium name="US DOE Joint Genome Institute (JGI-PGF)"/>
            <person name="Walter F."/>
            <person name="Albersmeier A."/>
            <person name="Kalinowski J."/>
            <person name="Ruckert C."/>
        </authorList>
    </citation>
    <scope>NUCLEOTIDE SEQUENCE</scope>
    <source>
        <strain evidence="2">CGMCC 1.16548</strain>
    </source>
</reference>
<gene>
    <name evidence="2" type="ORF">GCM10011600_16070</name>
</gene>
<feature type="transmembrane region" description="Helical" evidence="1">
    <location>
        <begin position="12"/>
        <end position="36"/>
    </location>
</feature>
<evidence type="ECO:0000313" key="3">
    <source>
        <dbReference type="Proteomes" id="UP000617531"/>
    </source>
</evidence>
<keyword evidence="1" id="KW-0472">Membrane</keyword>
<name>A0A8J3M1Y4_9MICO</name>
<keyword evidence="1" id="KW-1133">Transmembrane helix</keyword>
<accession>A0A8J3M1Y4</accession>